<evidence type="ECO:0000313" key="3">
    <source>
        <dbReference type="Proteomes" id="UP000617340"/>
    </source>
</evidence>
<organism evidence="2 3">
    <name type="scientific">Vespula germanica</name>
    <name type="common">German yellow jacket</name>
    <name type="synonym">Paravespula germanica</name>
    <dbReference type="NCBI Taxonomy" id="30212"/>
    <lineage>
        <taxon>Eukaryota</taxon>
        <taxon>Metazoa</taxon>
        <taxon>Ecdysozoa</taxon>
        <taxon>Arthropoda</taxon>
        <taxon>Hexapoda</taxon>
        <taxon>Insecta</taxon>
        <taxon>Pterygota</taxon>
        <taxon>Neoptera</taxon>
        <taxon>Endopterygota</taxon>
        <taxon>Hymenoptera</taxon>
        <taxon>Apocrita</taxon>
        <taxon>Aculeata</taxon>
        <taxon>Vespoidea</taxon>
        <taxon>Vespidae</taxon>
        <taxon>Vespinae</taxon>
        <taxon>Vespula</taxon>
    </lineage>
</organism>
<evidence type="ECO:0000313" key="2">
    <source>
        <dbReference type="EMBL" id="KAF7419151.1"/>
    </source>
</evidence>
<protein>
    <submittedName>
        <fullName evidence="2">Uncharacterized protein</fullName>
    </submittedName>
</protein>
<accession>A0A834NWE0</accession>
<evidence type="ECO:0000256" key="1">
    <source>
        <dbReference type="SAM" id="MobiDB-lite"/>
    </source>
</evidence>
<feature type="region of interest" description="Disordered" evidence="1">
    <location>
        <begin position="108"/>
        <end position="144"/>
    </location>
</feature>
<dbReference type="Proteomes" id="UP000617340">
    <property type="component" value="Unassembled WGS sequence"/>
</dbReference>
<comment type="caution">
    <text evidence="2">The sequence shown here is derived from an EMBL/GenBank/DDBJ whole genome shotgun (WGS) entry which is preliminary data.</text>
</comment>
<feature type="compositionally biased region" description="Acidic residues" evidence="1">
    <location>
        <begin position="121"/>
        <end position="133"/>
    </location>
</feature>
<reference evidence="2" key="1">
    <citation type="journal article" date="2020" name="G3 (Bethesda)">
        <title>High-Quality Assemblies for Three Invasive Social Wasps from the &lt;i&gt;Vespula&lt;/i&gt; Genus.</title>
        <authorList>
            <person name="Harrop T.W.R."/>
            <person name="Guhlin J."/>
            <person name="McLaughlin G.M."/>
            <person name="Permina E."/>
            <person name="Stockwell P."/>
            <person name="Gilligan J."/>
            <person name="Le Lec M.F."/>
            <person name="Gruber M.A.M."/>
            <person name="Quinn O."/>
            <person name="Lovegrove M."/>
            <person name="Duncan E.J."/>
            <person name="Remnant E.J."/>
            <person name="Van Eeckhoven J."/>
            <person name="Graham B."/>
            <person name="Knapp R.A."/>
            <person name="Langford K.W."/>
            <person name="Kronenberg Z."/>
            <person name="Press M.O."/>
            <person name="Eacker S.M."/>
            <person name="Wilson-Rankin E.E."/>
            <person name="Purcell J."/>
            <person name="Lester P.J."/>
            <person name="Dearden P.K."/>
        </authorList>
    </citation>
    <scope>NUCLEOTIDE SEQUENCE</scope>
    <source>
        <strain evidence="2">Linc-1</strain>
    </source>
</reference>
<proteinExistence type="predicted"/>
<dbReference type="EMBL" id="JACSDZ010000001">
    <property type="protein sequence ID" value="KAF7419151.1"/>
    <property type="molecule type" value="Genomic_DNA"/>
</dbReference>
<sequence length="208" mass="23157">MVLAHRDGPEFSSRKRGRRIPDTEAKGFRLLRISSYFFSTVSPYPQKSKLESIDRRDGIDHRAIEGNSPTLSTVVEKRSPHRNHLKGFSNSFTLVIFLPSKHKFQSDREISRNVESSNVEVYEDEESTEEERDGDAGDGASSSATATSAAVLPVPVVRAYIHGDSARCAVREVVIKIHLNAGETAKPKLLASFSIKGLWINCECDLIR</sequence>
<keyword evidence="3" id="KW-1185">Reference proteome</keyword>
<name>A0A834NWE0_VESGE</name>
<dbReference type="AlphaFoldDB" id="A0A834NWE0"/>
<gene>
    <name evidence="2" type="ORF">HZH68_001804</name>
</gene>